<keyword evidence="1" id="KW-0862">Zinc</keyword>
<dbReference type="InterPro" id="IPR013087">
    <property type="entry name" value="Znf_C2H2_type"/>
</dbReference>
<feature type="region of interest" description="Disordered" evidence="2">
    <location>
        <begin position="438"/>
        <end position="483"/>
    </location>
</feature>
<keyword evidence="1" id="KW-0479">Metal-binding</keyword>
<proteinExistence type="predicted"/>
<gene>
    <name evidence="4" type="ORF">Sradi_4861000</name>
</gene>
<dbReference type="InterPro" id="IPR036236">
    <property type="entry name" value="Znf_C2H2_sf"/>
</dbReference>
<dbReference type="PANTHER" id="PTHR46869">
    <property type="entry name" value="C2H2-LIKE ZINC FINGER PROTEIN"/>
    <property type="match status" value="1"/>
</dbReference>
<dbReference type="GO" id="GO:0008270">
    <property type="term" value="F:zinc ion binding"/>
    <property type="evidence" value="ECO:0007669"/>
    <property type="project" value="UniProtKB-KW"/>
</dbReference>
<dbReference type="SMART" id="SM00355">
    <property type="entry name" value="ZnF_C2H2"/>
    <property type="match status" value="4"/>
</dbReference>
<reference evidence="4" key="2">
    <citation type="journal article" date="2024" name="Plant">
        <title>Genomic evolution and insights into agronomic trait innovations of Sesamum species.</title>
        <authorList>
            <person name="Miao H."/>
            <person name="Wang L."/>
            <person name="Qu L."/>
            <person name="Liu H."/>
            <person name="Sun Y."/>
            <person name="Le M."/>
            <person name="Wang Q."/>
            <person name="Wei S."/>
            <person name="Zheng Y."/>
            <person name="Lin W."/>
            <person name="Duan Y."/>
            <person name="Cao H."/>
            <person name="Xiong S."/>
            <person name="Wang X."/>
            <person name="Wei L."/>
            <person name="Li C."/>
            <person name="Ma Q."/>
            <person name="Ju M."/>
            <person name="Zhao R."/>
            <person name="Li G."/>
            <person name="Mu C."/>
            <person name="Tian Q."/>
            <person name="Mei H."/>
            <person name="Zhang T."/>
            <person name="Gao T."/>
            <person name="Zhang H."/>
        </authorList>
    </citation>
    <scope>NUCLEOTIDE SEQUENCE</scope>
    <source>
        <strain evidence="4">G02</strain>
    </source>
</reference>
<evidence type="ECO:0000313" key="4">
    <source>
        <dbReference type="EMBL" id="KAL0336491.1"/>
    </source>
</evidence>
<dbReference type="PROSITE" id="PS50157">
    <property type="entry name" value="ZINC_FINGER_C2H2_2"/>
    <property type="match status" value="4"/>
</dbReference>
<reference evidence="4" key="1">
    <citation type="submission" date="2020-06" db="EMBL/GenBank/DDBJ databases">
        <authorList>
            <person name="Li T."/>
            <person name="Hu X."/>
            <person name="Zhang T."/>
            <person name="Song X."/>
            <person name="Zhang H."/>
            <person name="Dai N."/>
            <person name="Sheng W."/>
            <person name="Hou X."/>
            <person name="Wei L."/>
        </authorList>
    </citation>
    <scope>NUCLEOTIDE SEQUENCE</scope>
    <source>
        <strain evidence="4">G02</strain>
        <tissue evidence="4">Leaf</tissue>
    </source>
</reference>
<evidence type="ECO:0000256" key="2">
    <source>
        <dbReference type="SAM" id="MobiDB-lite"/>
    </source>
</evidence>
<feature type="compositionally biased region" description="Basic residues" evidence="2">
    <location>
        <begin position="158"/>
        <end position="170"/>
    </location>
</feature>
<organism evidence="4">
    <name type="scientific">Sesamum radiatum</name>
    <name type="common">Black benniseed</name>
    <dbReference type="NCBI Taxonomy" id="300843"/>
    <lineage>
        <taxon>Eukaryota</taxon>
        <taxon>Viridiplantae</taxon>
        <taxon>Streptophyta</taxon>
        <taxon>Embryophyta</taxon>
        <taxon>Tracheophyta</taxon>
        <taxon>Spermatophyta</taxon>
        <taxon>Magnoliopsida</taxon>
        <taxon>eudicotyledons</taxon>
        <taxon>Gunneridae</taxon>
        <taxon>Pentapetalae</taxon>
        <taxon>asterids</taxon>
        <taxon>lamiids</taxon>
        <taxon>Lamiales</taxon>
        <taxon>Pedaliaceae</taxon>
        <taxon>Sesamum</taxon>
    </lineage>
</organism>
<feature type="region of interest" description="Disordered" evidence="2">
    <location>
        <begin position="131"/>
        <end position="193"/>
    </location>
</feature>
<comment type="caution">
    <text evidence="4">The sequence shown here is derived from an EMBL/GenBank/DDBJ whole genome shotgun (WGS) entry which is preliminary data.</text>
</comment>
<feature type="compositionally biased region" description="Basic and acidic residues" evidence="2">
    <location>
        <begin position="145"/>
        <end position="157"/>
    </location>
</feature>
<dbReference type="PROSITE" id="PS00028">
    <property type="entry name" value="ZINC_FINGER_C2H2_1"/>
    <property type="match status" value="4"/>
</dbReference>
<dbReference type="SUPFAM" id="SSF57667">
    <property type="entry name" value="beta-beta-alpha zinc fingers"/>
    <property type="match status" value="2"/>
</dbReference>
<name>A0AAW2N276_SESRA</name>
<evidence type="ECO:0000256" key="1">
    <source>
        <dbReference type="PROSITE-ProRule" id="PRU00042"/>
    </source>
</evidence>
<evidence type="ECO:0000259" key="3">
    <source>
        <dbReference type="PROSITE" id="PS50157"/>
    </source>
</evidence>
<keyword evidence="1" id="KW-0863">Zinc-finger</keyword>
<dbReference type="EMBL" id="JACGWJ010000021">
    <property type="protein sequence ID" value="KAL0336491.1"/>
    <property type="molecule type" value="Genomic_DNA"/>
</dbReference>
<feature type="compositionally biased region" description="Polar residues" evidence="2">
    <location>
        <begin position="181"/>
        <end position="190"/>
    </location>
</feature>
<feature type="compositionally biased region" description="Low complexity" evidence="2">
    <location>
        <begin position="460"/>
        <end position="472"/>
    </location>
</feature>
<dbReference type="Gene3D" id="3.30.160.60">
    <property type="entry name" value="Classic Zinc Finger"/>
    <property type="match status" value="1"/>
</dbReference>
<protein>
    <recommendedName>
        <fullName evidence="3">C2H2-type domain-containing protein</fullName>
    </recommendedName>
</protein>
<feature type="domain" description="C2H2-type" evidence="3">
    <location>
        <begin position="487"/>
        <end position="509"/>
    </location>
</feature>
<dbReference type="PANTHER" id="PTHR46869:SF1">
    <property type="entry name" value="C2H2-LIKE ZINC FINGER PROTEIN"/>
    <property type="match status" value="1"/>
</dbReference>
<sequence>MEEGQESRFVCKLCYKRYPCGKSLGGHMRSHVVANSAESEEKFEVSIRKFSSFGDPGQSQSIMKESKLGEFGNGQSSYGLRENPKKTWRAVDSRLPLPQERVCKQCGKGFQSLKALCGHMACHSEKDRALKDDHSWTSESQKLVLDSHSDTEAEERRLRTRSSSKSKRNKKLVDRSPPFSLANNGSSSVSEIDGQEQEEIAMCLMLLSRDSGNKGGVNSVVESSDNNSVVLEAKSSSIEMRIGKKESLDCIRNRDEMIPTTRKTGNKKLKVSTIDAEIAQMENSDSGYFLDECAKAESDVSVDGFRRYGGSSECKKPIMSVEERDEEYGAGFRKGLKVIKTELSKSRKENEYDDDGMASNFAGIESRKRKYNSESPEPWNESAKIMKSRTPNAELCDSSPKRSKYECFNCKKAFKSYQALGGHRPCHKRSNAFYESRYESGENSLDDSTDYRTTNKIVESPSSRKSSSKNSSHYTEKTLKPKKNKGHVCPFCHRVFKNGQALGGHKRSHFIGGHDENNHRSAVAKTEAPDLLDLNLPAPEEDEDNEGSQFFPW</sequence>
<feature type="domain" description="C2H2-type" evidence="3">
    <location>
        <begin position="9"/>
        <end position="36"/>
    </location>
</feature>
<feature type="domain" description="C2H2-type" evidence="3">
    <location>
        <begin position="405"/>
        <end position="432"/>
    </location>
</feature>
<accession>A0AAW2N276</accession>
<feature type="domain" description="C2H2-type" evidence="3">
    <location>
        <begin position="101"/>
        <end position="128"/>
    </location>
</feature>
<dbReference type="AlphaFoldDB" id="A0AAW2N276"/>
<dbReference type="Pfam" id="PF13912">
    <property type="entry name" value="zf-C2H2_6"/>
    <property type="match status" value="4"/>
</dbReference>